<feature type="compositionally biased region" description="Basic residues" evidence="13">
    <location>
        <begin position="186"/>
        <end position="198"/>
    </location>
</feature>
<feature type="region of interest" description="Disordered" evidence="13">
    <location>
        <begin position="151"/>
        <end position="198"/>
    </location>
</feature>
<dbReference type="RefSeq" id="XP_003747738.1">
    <property type="nucleotide sequence ID" value="XM_003747690.2"/>
</dbReference>
<feature type="transmembrane region" description="Helical" evidence="14">
    <location>
        <begin position="63"/>
        <end position="82"/>
    </location>
</feature>
<dbReference type="GO" id="GO:0005789">
    <property type="term" value="C:endoplasmic reticulum membrane"/>
    <property type="evidence" value="ECO:0007669"/>
    <property type="project" value="UniProtKB-SubCell"/>
</dbReference>
<evidence type="ECO:0000256" key="7">
    <source>
        <dbReference type="ARBA" id="ARBA00022989"/>
    </source>
</evidence>
<keyword evidence="11" id="KW-0968">Cytoplasmic vesicle</keyword>
<evidence type="ECO:0000256" key="4">
    <source>
        <dbReference type="ARBA" id="ARBA00006679"/>
    </source>
</evidence>
<feature type="transmembrane region" description="Helical" evidence="14">
    <location>
        <begin position="6"/>
        <end position="26"/>
    </location>
</feature>
<evidence type="ECO:0000256" key="10">
    <source>
        <dbReference type="ARBA" id="ARBA00023186"/>
    </source>
</evidence>
<dbReference type="GeneID" id="100908326"/>
<dbReference type="GO" id="GO:0005778">
    <property type="term" value="C:peroxisomal membrane"/>
    <property type="evidence" value="ECO:0007669"/>
    <property type="project" value="UniProtKB-SubCell"/>
</dbReference>
<feature type="transmembrane region" description="Helical" evidence="14">
    <location>
        <begin position="89"/>
        <end position="109"/>
    </location>
</feature>
<keyword evidence="6" id="KW-0256">Endoplasmic reticulum</keyword>
<evidence type="ECO:0000256" key="6">
    <source>
        <dbReference type="ARBA" id="ARBA00022824"/>
    </source>
</evidence>
<accession>A0AAJ6QY87</accession>
<protein>
    <recommendedName>
        <fullName evidence="12">Novel acetylcholine receptor chaperone</fullName>
    </recommendedName>
</protein>
<dbReference type="PANTHER" id="PTHR13163">
    <property type="entry name" value="SPINAL CORD EXPRESSION PROTEIN 4"/>
    <property type="match status" value="1"/>
</dbReference>
<dbReference type="PANTHER" id="PTHR13163:SF0">
    <property type="entry name" value="NOVEL ACETYLCHOLINE RECEPTOR CHAPERONE"/>
    <property type="match status" value="1"/>
</dbReference>
<dbReference type="GO" id="GO:2000010">
    <property type="term" value="P:positive regulation of protein localization to cell surface"/>
    <property type="evidence" value="ECO:0007669"/>
    <property type="project" value="TreeGrafter"/>
</dbReference>
<evidence type="ECO:0000256" key="3">
    <source>
        <dbReference type="ARBA" id="ARBA00004585"/>
    </source>
</evidence>
<evidence type="ECO:0000256" key="1">
    <source>
        <dbReference type="ARBA" id="ARBA00004477"/>
    </source>
</evidence>
<dbReference type="Pfam" id="PF13564">
    <property type="entry name" value="DoxX_2"/>
    <property type="match status" value="1"/>
</dbReference>
<evidence type="ECO:0000256" key="9">
    <source>
        <dbReference type="ARBA" id="ARBA00023140"/>
    </source>
</evidence>
<feature type="transmembrane region" description="Helical" evidence="14">
    <location>
        <begin position="115"/>
        <end position="135"/>
    </location>
</feature>
<evidence type="ECO:0000256" key="11">
    <source>
        <dbReference type="ARBA" id="ARBA00023329"/>
    </source>
</evidence>
<dbReference type="GO" id="GO:0051131">
    <property type="term" value="P:chaperone-mediated protein complex assembly"/>
    <property type="evidence" value="ECO:0007669"/>
    <property type="project" value="TreeGrafter"/>
</dbReference>
<keyword evidence="10" id="KW-0143">Chaperone</keyword>
<reference evidence="16" key="1">
    <citation type="submission" date="2025-08" db="UniProtKB">
        <authorList>
            <consortium name="RefSeq"/>
        </authorList>
    </citation>
    <scope>IDENTIFICATION</scope>
</reference>
<keyword evidence="15" id="KW-1185">Reference proteome</keyword>
<evidence type="ECO:0000313" key="15">
    <source>
        <dbReference type="Proteomes" id="UP000694867"/>
    </source>
</evidence>
<keyword evidence="5 14" id="KW-0812">Transmembrane</keyword>
<dbReference type="InterPro" id="IPR040399">
    <property type="entry name" value="TMEM35A/B"/>
</dbReference>
<name>A0AAJ6QY87_9ACAR</name>
<evidence type="ECO:0000256" key="2">
    <source>
        <dbReference type="ARBA" id="ARBA00004541"/>
    </source>
</evidence>
<evidence type="ECO:0000256" key="13">
    <source>
        <dbReference type="SAM" id="MobiDB-lite"/>
    </source>
</evidence>
<sequence length="198" mass="22999">MAKSVVLIWLSFFLGLFFIFIGSMKITPNINRDMHREIRRNFLSYSKVFPTNVLLNMKVSPKIFRLVIGWTEVCCGTTLLLIPGCIKQFANLCLLIVCTGAIYTHLMLWDPFERMAPSLFFTLLLLCRLVVYYQVKKRENIMEERRLLKAAREAEPQEVQLSAAKKTVAENREGSSQNEHPAGKKESRKNRRKIKKEE</sequence>
<evidence type="ECO:0000256" key="12">
    <source>
        <dbReference type="ARBA" id="ARBA00024424"/>
    </source>
</evidence>
<comment type="similarity">
    <text evidence="4">Belongs to the DoxX family.</text>
</comment>
<evidence type="ECO:0000256" key="8">
    <source>
        <dbReference type="ARBA" id="ARBA00023136"/>
    </source>
</evidence>
<keyword evidence="8 14" id="KW-0472">Membrane</keyword>
<dbReference type="Proteomes" id="UP000694867">
    <property type="component" value="Unplaced"/>
</dbReference>
<comment type="subcellular location">
    <subcellularLocation>
        <location evidence="2">Cytoplasmic vesicle</location>
    </subcellularLocation>
    <subcellularLocation>
        <location evidence="1">Endoplasmic reticulum membrane</location>
        <topology evidence="1">Multi-pass membrane protein</topology>
    </subcellularLocation>
    <subcellularLocation>
        <location evidence="3">Peroxisome membrane</location>
        <topology evidence="3">Multi-pass membrane protein</topology>
    </subcellularLocation>
</comment>
<evidence type="ECO:0000256" key="5">
    <source>
        <dbReference type="ARBA" id="ARBA00022692"/>
    </source>
</evidence>
<keyword evidence="7 14" id="KW-1133">Transmembrane helix</keyword>
<gene>
    <name evidence="16" type="primary">LOC100908326</name>
</gene>
<proteinExistence type="inferred from homology"/>
<evidence type="ECO:0000313" key="16">
    <source>
        <dbReference type="RefSeq" id="XP_003747738.1"/>
    </source>
</evidence>
<dbReference type="AlphaFoldDB" id="A0AAJ6QY87"/>
<dbReference type="InterPro" id="IPR032808">
    <property type="entry name" value="DoxX"/>
</dbReference>
<dbReference type="KEGG" id="goe:100908326"/>
<keyword evidence="9" id="KW-0576">Peroxisome</keyword>
<dbReference type="GO" id="GO:0031410">
    <property type="term" value="C:cytoplasmic vesicle"/>
    <property type="evidence" value="ECO:0007669"/>
    <property type="project" value="UniProtKB-SubCell"/>
</dbReference>
<evidence type="ECO:0000256" key="14">
    <source>
        <dbReference type="SAM" id="Phobius"/>
    </source>
</evidence>
<organism evidence="15 16">
    <name type="scientific">Galendromus occidentalis</name>
    <name type="common">western predatory mite</name>
    <dbReference type="NCBI Taxonomy" id="34638"/>
    <lineage>
        <taxon>Eukaryota</taxon>
        <taxon>Metazoa</taxon>
        <taxon>Ecdysozoa</taxon>
        <taxon>Arthropoda</taxon>
        <taxon>Chelicerata</taxon>
        <taxon>Arachnida</taxon>
        <taxon>Acari</taxon>
        <taxon>Parasitiformes</taxon>
        <taxon>Mesostigmata</taxon>
        <taxon>Gamasina</taxon>
        <taxon>Phytoseioidea</taxon>
        <taxon>Phytoseiidae</taxon>
        <taxon>Typhlodrominae</taxon>
        <taxon>Galendromus</taxon>
    </lineage>
</organism>